<protein>
    <submittedName>
        <fullName evidence="1">Uncharacterized protein</fullName>
    </submittedName>
</protein>
<proteinExistence type="predicted"/>
<gene>
    <name evidence="1" type="ORF">M9H77_25641</name>
</gene>
<organism evidence="1 2">
    <name type="scientific">Catharanthus roseus</name>
    <name type="common">Madagascar periwinkle</name>
    <name type="synonym">Vinca rosea</name>
    <dbReference type="NCBI Taxonomy" id="4058"/>
    <lineage>
        <taxon>Eukaryota</taxon>
        <taxon>Viridiplantae</taxon>
        <taxon>Streptophyta</taxon>
        <taxon>Embryophyta</taxon>
        <taxon>Tracheophyta</taxon>
        <taxon>Spermatophyta</taxon>
        <taxon>Magnoliopsida</taxon>
        <taxon>eudicotyledons</taxon>
        <taxon>Gunneridae</taxon>
        <taxon>Pentapetalae</taxon>
        <taxon>asterids</taxon>
        <taxon>lamiids</taxon>
        <taxon>Gentianales</taxon>
        <taxon>Apocynaceae</taxon>
        <taxon>Rauvolfioideae</taxon>
        <taxon>Vinceae</taxon>
        <taxon>Catharanthinae</taxon>
        <taxon>Catharanthus</taxon>
    </lineage>
</organism>
<name>A0ACC0A7F8_CATRO</name>
<sequence length="663" mass="74217">MTATIPSPEVGFLVPLNNNLEEEEESCIPTIGLCEGPNVVGRNCIPITDKRLSRKHFTVHATASGSAEVFVEGTNPVVIRTKNERKKLLSGQKDNIENGDIIELIPGHYFFKYVNIAGEKNENSQIIRQKRHLDEEYCSKHQSFGKKKAPDVSEQSQETFRESNAKKMESSSEGIRQFRVTKDKLPFTFRLLRVQGLPAWANTNAVSISDVIQGDVLVAVLSNYMVDVDWLLSACPALKKVPHVLVIHGEGDGTAEYMKMKKPASWILHKPPLPISYGTHHSKAMLLVYPQGVRVVVHTANLIHVDWNNKSQGLWMQDFPWKDQKNSNKGCGFESDLVDYLSTLKWPEFSADLHALGRFSIGPLFFKKFDYSSSAVRLIASVPGYHTGANLKKWGHMKMRSVLQECTFDKQFQKSPLVYQFSSLGSLDEKWMGEFASSLCAGVSEDKKALGSGEPLIIWPTVEDVRCSLEGYAAGNAIPSPLKNVEKAFLKKYWAKWKARQTGRCRAMPHIKTFARYNGQNLAWLLLTSSNLSKAAWGALQKNNSQLMIRSYELGVLFLPSPIKPGCGFSCTSGTTPDDISGIHGSSSSVEKTKLVTLAWQGNRTAESAQVIQLPVPYELPPMPYSSEDVPWSWDRRYTKKDVYGQRIFDQSLEDTGPVRFDS</sequence>
<reference evidence="2" key="1">
    <citation type="journal article" date="2023" name="Nat. Plants">
        <title>Single-cell RNA sequencing provides a high-resolution roadmap for understanding the multicellular compartmentation of specialized metabolism.</title>
        <authorList>
            <person name="Sun S."/>
            <person name="Shen X."/>
            <person name="Li Y."/>
            <person name="Li Y."/>
            <person name="Wang S."/>
            <person name="Li R."/>
            <person name="Zhang H."/>
            <person name="Shen G."/>
            <person name="Guo B."/>
            <person name="Wei J."/>
            <person name="Xu J."/>
            <person name="St-Pierre B."/>
            <person name="Chen S."/>
            <person name="Sun C."/>
        </authorList>
    </citation>
    <scope>NUCLEOTIDE SEQUENCE [LARGE SCALE GENOMIC DNA]</scope>
</reference>
<dbReference type="Proteomes" id="UP001060085">
    <property type="component" value="Linkage Group LG06"/>
</dbReference>
<dbReference type="EMBL" id="CM044706">
    <property type="protein sequence ID" value="KAI5656848.1"/>
    <property type="molecule type" value="Genomic_DNA"/>
</dbReference>
<accession>A0ACC0A7F8</accession>
<comment type="caution">
    <text evidence="1">The sequence shown here is derived from an EMBL/GenBank/DDBJ whole genome shotgun (WGS) entry which is preliminary data.</text>
</comment>
<evidence type="ECO:0000313" key="2">
    <source>
        <dbReference type="Proteomes" id="UP001060085"/>
    </source>
</evidence>
<evidence type="ECO:0000313" key="1">
    <source>
        <dbReference type="EMBL" id="KAI5656848.1"/>
    </source>
</evidence>
<keyword evidence="2" id="KW-1185">Reference proteome</keyword>